<keyword evidence="3" id="KW-0614">Plasmid</keyword>
<dbReference type="KEGG" id="ypac:CEW88_19700"/>
<evidence type="ECO:0000313" key="4">
    <source>
        <dbReference type="Proteomes" id="UP000244915"/>
    </source>
</evidence>
<evidence type="ECO:0000313" key="3">
    <source>
        <dbReference type="EMBL" id="AWI85989.1"/>
    </source>
</evidence>
<protein>
    <recommendedName>
        <fullName evidence="5">Tetratricopeptide repeat protein</fullName>
    </recommendedName>
</protein>
<reference evidence="3 4" key="1">
    <citation type="submission" date="2017-06" db="EMBL/GenBank/DDBJ databases">
        <title>Yangia sp. YSBP01 complete genome sequence.</title>
        <authorList>
            <person name="Woo J.-H."/>
            <person name="Kim H.-S."/>
        </authorList>
    </citation>
    <scope>NUCLEOTIDE SEQUENCE [LARGE SCALE GENOMIC DNA]</scope>
    <source>
        <strain evidence="3 4">YSBP01</strain>
        <plasmid evidence="3 4">unnamed1</plasmid>
    </source>
</reference>
<feature type="region of interest" description="Disordered" evidence="1">
    <location>
        <begin position="245"/>
        <end position="301"/>
    </location>
</feature>
<feature type="compositionally biased region" description="Low complexity" evidence="1">
    <location>
        <begin position="284"/>
        <end position="296"/>
    </location>
</feature>
<dbReference type="Proteomes" id="UP000244915">
    <property type="component" value="Plasmid unnamed1"/>
</dbReference>
<keyword evidence="2" id="KW-0732">Signal</keyword>
<feature type="signal peptide" evidence="2">
    <location>
        <begin position="1"/>
        <end position="24"/>
    </location>
</feature>
<feature type="chain" id="PRO_5016133587" description="Tetratricopeptide repeat protein" evidence="2">
    <location>
        <begin position="25"/>
        <end position="476"/>
    </location>
</feature>
<geneLocation type="plasmid" evidence="3 4">
    <name>unnamed1</name>
</geneLocation>
<dbReference type="AlphaFoldDB" id="A0A2U8HJ14"/>
<name>A0A2U8HJ14_9RHOB</name>
<evidence type="ECO:0008006" key="5">
    <source>
        <dbReference type="Google" id="ProtNLM"/>
    </source>
</evidence>
<gene>
    <name evidence="3" type="ORF">CEW88_19700</name>
</gene>
<proteinExistence type="predicted"/>
<evidence type="ECO:0000256" key="2">
    <source>
        <dbReference type="SAM" id="SignalP"/>
    </source>
</evidence>
<dbReference type="InterPro" id="IPR011990">
    <property type="entry name" value="TPR-like_helical_dom_sf"/>
</dbReference>
<sequence length="476" mass="51177">MTLLRHMGLPLAVACCLVGGAALAQTPTDADLQALRFYMSESNQQAVNSEIRRLQLQYPDWVVPDDLGQIERSVPGEMIDRIYRQVDAGQFEGARGTIAEISREYPNWSPSADLLETLALSEAQASFEEAVSGNNADVAIRVARANPALLRCERVNNAWLLAEQYQSIGDVTAALGVYTGIARSCTDPDALVATLEKSADVATLDQLARLADLARSQSPATADRLTSVEDRLRAGMLAQGQIAPATSPLDPLSTVEIGPATGSSPAVSLRPVGRPQRAASLQRPASSAPATTAPASLSGARSAAQRGDWASCLAESASARDAETVAQRGWCALNADRPMQALADFKAAASSARSPQTRRDASYGQALVMLRLNMVDEAAAVAAGTHFTAEQRLEIESQILDKRGVAAYNRRDFRRAIAYFDELERVTGVVRRDLALLRGYAYLNSGQKAQARIEFQRLHDQMATPASRRALSDALR</sequence>
<dbReference type="SUPFAM" id="SSF48452">
    <property type="entry name" value="TPR-like"/>
    <property type="match status" value="1"/>
</dbReference>
<organism evidence="3 4">
    <name type="scientific">Alloyangia pacifica</name>
    <dbReference type="NCBI Taxonomy" id="311180"/>
    <lineage>
        <taxon>Bacteria</taxon>
        <taxon>Pseudomonadati</taxon>
        <taxon>Pseudomonadota</taxon>
        <taxon>Alphaproteobacteria</taxon>
        <taxon>Rhodobacterales</taxon>
        <taxon>Roseobacteraceae</taxon>
        <taxon>Alloyangia</taxon>
    </lineage>
</organism>
<accession>A0A2U8HJ14</accession>
<dbReference type="Gene3D" id="1.25.40.10">
    <property type="entry name" value="Tetratricopeptide repeat domain"/>
    <property type="match status" value="1"/>
</dbReference>
<dbReference type="OrthoDB" id="7324591at2"/>
<dbReference type="EMBL" id="CP022191">
    <property type="protein sequence ID" value="AWI85989.1"/>
    <property type="molecule type" value="Genomic_DNA"/>
</dbReference>
<evidence type="ECO:0000256" key="1">
    <source>
        <dbReference type="SAM" id="MobiDB-lite"/>
    </source>
</evidence>